<dbReference type="Proteomes" id="UP000012153">
    <property type="component" value="Unassembled WGS sequence"/>
</dbReference>
<protein>
    <submittedName>
        <fullName evidence="1">Uncharacterized protein</fullName>
    </submittedName>
</protein>
<organism evidence="1 2">
    <name type="scientific">Leptospira noguchii serovar Autumnalis str. ZUN142</name>
    <dbReference type="NCBI Taxonomy" id="1085540"/>
    <lineage>
        <taxon>Bacteria</taxon>
        <taxon>Pseudomonadati</taxon>
        <taxon>Spirochaetota</taxon>
        <taxon>Spirochaetia</taxon>
        <taxon>Leptospirales</taxon>
        <taxon>Leptospiraceae</taxon>
        <taxon>Leptospira</taxon>
    </lineage>
</organism>
<accession>M6UGY2</accession>
<sequence>MLVPTFSELGCKTSTVLVPTFLDLICKTSTCVSSHKKIKEKSFLQVVFRTKRNGFFIKNRLSFFVI</sequence>
<reference evidence="1 2" key="1">
    <citation type="submission" date="2013-01" db="EMBL/GenBank/DDBJ databases">
        <authorList>
            <person name="Harkins D.M."/>
            <person name="Durkin A.S."/>
            <person name="Brinkac L.M."/>
            <person name="Haft D.H."/>
            <person name="Selengut J.D."/>
            <person name="Sanka R."/>
            <person name="DePew J."/>
            <person name="Purushe J."/>
            <person name="Matthias M.A."/>
            <person name="Vinetz J.M."/>
            <person name="Sutton G.G."/>
            <person name="Nierman W.C."/>
            <person name="Fouts D.E."/>
        </authorList>
    </citation>
    <scope>NUCLEOTIDE SEQUENCE [LARGE SCALE GENOMIC DNA]</scope>
    <source>
        <strain evidence="1 2">ZUN142</strain>
    </source>
</reference>
<dbReference type="AlphaFoldDB" id="M6UGY2"/>
<dbReference type="EMBL" id="AHOP02000018">
    <property type="protein sequence ID" value="EMO42036.1"/>
    <property type="molecule type" value="Genomic_DNA"/>
</dbReference>
<comment type="caution">
    <text evidence="1">The sequence shown here is derived from an EMBL/GenBank/DDBJ whole genome shotgun (WGS) entry which is preliminary data.</text>
</comment>
<evidence type="ECO:0000313" key="1">
    <source>
        <dbReference type="EMBL" id="EMO42036.1"/>
    </source>
</evidence>
<name>M6UGY2_9LEPT</name>
<evidence type="ECO:0000313" key="2">
    <source>
        <dbReference type="Proteomes" id="UP000012153"/>
    </source>
</evidence>
<proteinExistence type="predicted"/>
<gene>
    <name evidence="1" type="ORF">LEP1GSC186_0513</name>
</gene>